<keyword evidence="1" id="KW-0472">Membrane</keyword>
<dbReference type="RefSeq" id="WP_281094890.1">
    <property type="nucleotide sequence ID" value="NZ_JARYZI010000008.1"/>
</dbReference>
<gene>
    <name evidence="2" type="ORF">QE109_12615</name>
</gene>
<feature type="transmembrane region" description="Helical" evidence="1">
    <location>
        <begin position="53"/>
        <end position="79"/>
    </location>
</feature>
<evidence type="ECO:0000313" key="3">
    <source>
        <dbReference type="Proteomes" id="UP001158045"/>
    </source>
</evidence>
<keyword evidence="1" id="KW-1133">Transmembrane helix</keyword>
<feature type="transmembrane region" description="Helical" evidence="1">
    <location>
        <begin position="20"/>
        <end position="41"/>
    </location>
</feature>
<feature type="transmembrane region" description="Helical" evidence="1">
    <location>
        <begin position="91"/>
        <end position="111"/>
    </location>
</feature>
<reference evidence="2 3" key="1">
    <citation type="submission" date="2023-04" db="EMBL/GenBank/DDBJ databases">
        <title>Fusibacter bizertensis strain WBS, isolated from littoral bottom sediments of the Arctic seas - biochemical and genomic analysis.</title>
        <authorList>
            <person name="Brioukhanov A.L."/>
        </authorList>
    </citation>
    <scope>NUCLEOTIDE SEQUENCE [LARGE SCALE GENOMIC DNA]</scope>
    <source>
        <strain evidence="2 3">WBS</strain>
    </source>
</reference>
<proteinExistence type="predicted"/>
<keyword evidence="1" id="KW-0812">Transmembrane</keyword>
<comment type="caution">
    <text evidence="2">The sequence shown here is derived from an EMBL/GenBank/DDBJ whole genome shotgun (WGS) entry which is preliminary data.</text>
</comment>
<evidence type="ECO:0000256" key="1">
    <source>
        <dbReference type="SAM" id="Phobius"/>
    </source>
</evidence>
<protein>
    <recommendedName>
        <fullName evidence="4">DUF4234 domain-containing protein</fullName>
    </recommendedName>
</protein>
<name>A0ABT6NF02_9FIRM</name>
<accession>A0ABT6NF02</accession>
<evidence type="ECO:0008006" key="4">
    <source>
        <dbReference type="Google" id="ProtNLM"/>
    </source>
</evidence>
<evidence type="ECO:0000313" key="2">
    <source>
        <dbReference type="EMBL" id="MDH8678995.1"/>
    </source>
</evidence>
<keyword evidence="3" id="KW-1185">Reference proteome</keyword>
<dbReference type="Proteomes" id="UP001158045">
    <property type="component" value="Unassembled WGS sequence"/>
</dbReference>
<sequence length="127" mass="14341">MLFDNMKRINRLKNKAIFNVEKRVTIFASAFVLGTIAMSIIRSNASQIDGEMLVNISNILNVSFLLLIIYNVVSLVIEIETIQKSAGMKKTISTSTAALLTFLFMFSFPYIQSHINMMIDTKVVIEE</sequence>
<dbReference type="EMBL" id="JARYZI010000008">
    <property type="protein sequence ID" value="MDH8678995.1"/>
    <property type="molecule type" value="Genomic_DNA"/>
</dbReference>
<organism evidence="2 3">
    <name type="scientific">Fusibacter bizertensis</name>
    <dbReference type="NCBI Taxonomy" id="1488331"/>
    <lineage>
        <taxon>Bacteria</taxon>
        <taxon>Bacillati</taxon>
        <taxon>Bacillota</taxon>
        <taxon>Clostridia</taxon>
        <taxon>Eubacteriales</taxon>
        <taxon>Eubacteriales Family XII. Incertae Sedis</taxon>
        <taxon>Fusibacter</taxon>
    </lineage>
</organism>